<keyword evidence="3" id="KW-1185">Reference proteome</keyword>
<evidence type="ECO:0008006" key="4">
    <source>
        <dbReference type="Google" id="ProtNLM"/>
    </source>
</evidence>
<dbReference type="Proteomes" id="UP000199450">
    <property type="component" value="Unassembled WGS sequence"/>
</dbReference>
<dbReference type="AlphaFoldDB" id="A0A1H7WCX4"/>
<keyword evidence="1" id="KW-0472">Membrane</keyword>
<dbReference type="RefSeq" id="WP_089998372.1">
    <property type="nucleotide sequence ID" value="NZ_FOBV01000001.1"/>
</dbReference>
<gene>
    <name evidence="2" type="ORF">SAMN05421856_101655</name>
</gene>
<feature type="transmembrane region" description="Helical" evidence="1">
    <location>
        <begin position="134"/>
        <end position="151"/>
    </location>
</feature>
<feature type="transmembrane region" description="Helical" evidence="1">
    <location>
        <begin position="12"/>
        <end position="30"/>
    </location>
</feature>
<reference evidence="3" key="1">
    <citation type="submission" date="2016-10" db="EMBL/GenBank/DDBJ databases">
        <authorList>
            <person name="Varghese N."/>
            <person name="Submissions S."/>
        </authorList>
    </citation>
    <scope>NUCLEOTIDE SEQUENCE [LARGE SCALE GENOMIC DNA]</scope>
    <source>
        <strain evidence="3">DSM 17453</strain>
    </source>
</reference>
<evidence type="ECO:0000313" key="2">
    <source>
        <dbReference type="EMBL" id="SEM19330.1"/>
    </source>
</evidence>
<sequence length="196" mass="23315">MKLLGNNSISTAISWILFFLFVFFAFHVIYEMFGYGISYYNLKTGNKILYNTFYVGNTIDWGNTTATGNTYFRFKYPFSDQQMVTGVFSLEMFLNQLLQFSFYTLFFFSAFKIFNGMSQEILFNQNVIQWLKRFSLLNIIFVPLSVLNWLYNFKSHFNLDILLIIFIHFLLGIMVYFIVEFFKKGMDLQHQADFTI</sequence>
<accession>A0A1H7WCX4</accession>
<evidence type="ECO:0000256" key="1">
    <source>
        <dbReference type="SAM" id="Phobius"/>
    </source>
</evidence>
<dbReference type="EMBL" id="FOBV01000001">
    <property type="protein sequence ID" value="SEM19330.1"/>
    <property type="molecule type" value="Genomic_DNA"/>
</dbReference>
<proteinExistence type="predicted"/>
<dbReference type="STRING" id="295069.SAMN05421856_101655"/>
<dbReference type="OrthoDB" id="1163870at2"/>
<evidence type="ECO:0000313" key="3">
    <source>
        <dbReference type="Proteomes" id="UP000199450"/>
    </source>
</evidence>
<organism evidence="2 3">
    <name type="scientific">Chryseobacterium taichungense</name>
    <dbReference type="NCBI Taxonomy" id="295069"/>
    <lineage>
        <taxon>Bacteria</taxon>
        <taxon>Pseudomonadati</taxon>
        <taxon>Bacteroidota</taxon>
        <taxon>Flavobacteriia</taxon>
        <taxon>Flavobacteriales</taxon>
        <taxon>Weeksellaceae</taxon>
        <taxon>Chryseobacterium group</taxon>
        <taxon>Chryseobacterium</taxon>
    </lineage>
</organism>
<feature type="transmembrane region" description="Helical" evidence="1">
    <location>
        <begin position="93"/>
        <end position="114"/>
    </location>
</feature>
<feature type="transmembrane region" description="Helical" evidence="1">
    <location>
        <begin position="157"/>
        <end position="179"/>
    </location>
</feature>
<protein>
    <recommendedName>
        <fullName evidence="4">DUF2975 domain-containing protein</fullName>
    </recommendedName>
</protein>
<name>A0A1H7WCX4_9FLAO</name>
<keyword evidence="1" id="KW-1133">Transmembrane helix</keyword>
<keyword evidence="1" id="KW-0812">Transmembrane</keyword>